<evidence type="ECO:0000256" key="1">
    <source>
        <dbReference type="ARBA" id="ARBA00007043"/>
    </source>
</evidence>
<proteinExistence type="inferred from homology"/>
<protein>
    <submittedName>
        <fullName evidence="4">G antigen family D member 5</fullName>
    </submittedName>
</protein>
<gene>
    <name evidence="4" type="ORF">GW7_20102</name>
</gene>
<evidence type="ECO:0000313" key="4">
    <source>
        <dbReference type="EMBL" id="EHB09466.1"/>
    </source>
</evidence>
<dbReference type="PANTHER" id="PTHR14047">
    <property type="entry name" value="P ANTIGEN FAMILY MEMBER 5-RELATED"/>
    <property type="match status" value="1"/>
</dbReference>
<dbReference type="Pfam" id="PF05831">
    <property type="entry name" value="GAGE"/>
    <property type="match status" value="1"/>
</dbReference>
<dbReference type="SMART" id="SM01379">
    <property type="entry name" value="GAGE"/>
    <property type="match status" value="1"/>
</dbReference>
<feature type="non-terminal residue" evidence="4">
    <location>
        <position position="1"/>
    </location>
</feature>
<dbReference type="InParanoid" id="G5BJK5"/>
<dbReference type="InterPro" id="IPR008625">
    <property type="entry name" value="GAGE_fam"/>
</dbReference>
<evidence type="ECO:0000256" key="2">
    <source>
        <dbReference type="SAM" id="MobiDB-lite"/>
    </source>
</evidence>
<feature type="compositionally biased region" description="Low complexity" evidence="2">
    <location>
        <begin position="1"/>
        <end position="15"/>
    </location>
</feature>
<dbReference type="AlphaFoldDB" id="G5BJK5"/>
<feature type="non-terminal residue" evidence="4">
    <location>
        <position position="76"/>
    </location>
</feature>
<organism evidence="4 5">
    <name type="scientific">Heterocephalus glaber</name>
    <name type="common">Naked mole rat</name>
    <dbReference type="NCBI Taxonomy" id="10181"/>
    <lineage>
        <taxon>Eukaryota</taxon>
        <taxon>Metazoa</taxon>
        <taxon>Chordata</taxon>
        <taxon>Craniata</taxon>
        <taxon>Vertebrata</taxon>
        <taxon>Euteleostomi</taxon>
        <taxon>Mammalia</taxon>
        <taxon>Eutheria</taxon>
        <taxon>Euarchontoglires</taxon>
        <taxon>Glires</taxon>
        <taxon>Rodentia</taxon>
        <taxon>Hystricomorpha</taxon>
        <taxon>Bathyergidae</taxon>
        <taxon>Heterocephalus</taxon>
    </lineage>
</organism>
<dbReference type="Proteomes" id="UP000006813">
    <property type="component" value="Unassembled WGS sequence"/>
</dbReference>
<reference evidence="4 5" key="1">
    <citation type="journal article" date="2011" name="Nature">
        <title>Genome sequencing reveals insights into physiology and longevity of the naked mole rat.</title>
        <authorList>
            <person name="Kim E.B."/>
            <person name="Fang X."/>
            <person name="Fushan A.A."/>
            <person name="Huang Z."/>
            <person name="Lobanov A.V."/>
            <person name="Han L."/>
            <person name="Marino S.M."/>
            <person name="Sun X."/>
            <person name="Turanov A.A."/>
            <person name="Yang P."/>
            <person name="Yim S.H."/>
            <person name="Zhao X."/>
            <person name="Kasaikina M.V."/>
            <person name="Stoletzki N."/>
            <person name="Peng C."/>
            <person name="Polak P."/>
            <person name="Xiong Z."/>
            <person name="Kiezun A."/>
            <person name="Zhu Y."/>
            <person name="Chen Y."/>
            <person name="Kryukov G.V."/>
            <person name="Zhang Q."/>
            <person name="Peshkin L."/>
            <person name="Yang L."/>
            <person name="Bronson R.T."/>
            <person name="Buffenstein R."/>
            <person name="Wang B."/>
            <person name="Han C."/>
            <person name="Li Q."/>
            <person name="Chen L."/>
            <person name="Zhao W."/>
            <person name="Sunyaev S.R."/>
            <person name="Park T.J."/>
            <person name="Zhang G."/>
            <person name="Wang J."/>
            <person name="Gladyshev V.N."/>
        </authorList>
    </citation>
    <scope>NUCLEOTIDE SEQUENCE [LARGE SCALE GENOMIC DNA]</scope>
</reference>
<feature type="region of interest" description="Disordered" evidence="2">
    <location>
        <begin position="1"/>
        <end position="61"/>
    </location>
</feature>
<evidence type="ECO:0000313" key="5">
    <source>
        <dbReference type="Proteomes" id="UP000006813"/>
    </source>
</evidence>
<accession>G5BJK5</accession>
<sequence>QPSNEQPQQEEPPAEIQDVAPGQEREDRVPAAEGPELKADLEEEERPKTGREQGDGWDVKGKRLLRFDYTKLLESG</sequence>
<comment type="similarity">
    <text evidence="1">Belongs to the GAGE family.</text>
</comment>
<dbReference type="InterPro" id="IPR031320">
    <property type="entry name" value="GAGE"/>
</dbReference>
<dbReference type="PANTHER" id="PTHR14047:SF33">
    <property type="entry name" value="X ANTIGEN FAMILY MEMBER 5"/>
    <property type="match status" value="1"/>
</dbReference>
<evidence type="ECO:0000259" key="3">
    <source>
        <dbReference type="SMART" id="SM01379"/>
    </source>
</evidence>
<feature type="compositionally biased region" description="Basic and acidic residues" evidence="2">
    <location>
        <begin position="23"/>
        <end position="61"/>
    </location>
</feature>
<dbReference type="EMBL" id="JH170646">
    <property type="protein sequence ID" value="EHB09466.1"/>
    <property type="molecule type" value="Genomic_DNA"/>
</dbReference>
<feature type="domain" description="GAGE" evidence="3">
    <location>
        <begin position="1"/>
        <end position="76"/>
    </location>
</feature>
<name>G5BJK5_HETGA</name>